<keyword evidence="3 15" id="KW-0547">Nucleotide-binding</keyword>
<dbReference type="GO" id="GO:0016887">
    <property type="term" value="F:ATP hydrolysis activity"/>
    <property type="evidence" value="ECO:0007669"/>
    <property type="project" value="RHEA"/>
</dbReference>
<keyword evidence="9 15" id="KW-0233">DNA recombination</keyword>
<keyword evidence="5 15" id="KW-0378">Hydrolase</keyword>
<organism evidence="18 19">
    <name type="scientific">Otariodibacter oris</name>
    <dbReference type="NCBI Taxonomy" id="1032623"/>
    <lineage>
        <taxon>Bacteria</taxon>
        <taxon>Pseudomonadati</taxon>
        <taxon>Pseudomonadota</taxon>
        <taxon>Gammaproteobacteria</taxon>
        <taxon>Pasteurellales</taxon>
        <taxon>Pasteurellaceae</taxon>
        <taxon>Otariodibacter</taxon>
    </lineage>
</organism>
<dbReference type="NCBIfam" id="NF008163">
    <property type="entry name" value="PRK10917.1-1"/>
    <property type="match status" value="1"/>
</dbReference>
<comment type="caution">
    <text evidence="18">The sequence shown here is derived from an EMBL/GenBank/DDBJ whole genome shotgun (WGS) entry which is preliminary data.</text>
</comment>
<dbReference type="GO" id="GO:0005524">
    <property type="term" value="F:ATP binding"/>
    <property type="evidence" value="ECO:0007669"/>
    <property type="project" value="UniProtKB-KW"/>
</dbReference>
<evidence type="ECO:0000259" key="16">
    <source>
        <dbReference type="PROSITE" id="PS51192"/>
    </source>
</evidence>
<dbReference type="AlphaFoldDB" id="A0A420XFC5"/>
<dbReference type="EC" id="5.6.2.4" evidence="13 15"/>
<keyword evidence="4 15" id="KW-0227">DNA damage</keyword>
<accession>A0A420XFC5</accession>
<keyword evidence="7 15" id="KW-0067">ATP-binding</keyword>
<dbReference type="GO" id="GO:0006281">
    <property type="term" value="P:DNA repair"/>
    <property type="evidence" value="ECO:0007669"/>
    <property type="project" value="UniProtKB-UniRule"/>
</dbReference>
<dbReference type="OrthoDB" id="9804325at2"/>
<keyword evidence="10 15" id="KW-0234">DNA repair</keyword>
<comment type="catalytic activity">
    <reaction evidence="12 15">
        <text>Couples ATP hydrolysis with the unwinding of duplex DNA by translocating in the 3'-5' direction.</text>
        <dbReference type="EC" id="5.6.2.4"/>
    </reaction>
</comment>
<dbReference type="Gene3D" id="3.40.50.300">
    <property type="entry name" value="P-loop containing nucleotide triphosphate hydrolases"/>
    <property type="match status" value="2"/>
</dbReference>
<evidence type="ECO:0000256" key="13">
    <source>
        <dbReference type="ARBA" id="ARBA00034808"/>
    </source>
</evidence>
<evidence type="ECO:0000256" key="12">
    <source>
        <dbReference type="ARBA" id="ARBA00034617"/>
    </source>
</evidence>
<dbReference type="InterPro" id="IPR001650">
    <property type="entry name" value="Helicase_C-like"/>
</dbReference>
<dbReference type="InterPro" id="IPR011545">
    <property type="entry name" value="DEAD/DEAH_box_helicase_dom"/>
</dbReference>
<dbReference type="Pfam" id="PF17191">
    <property type="entry name" value="RecG_wedge"/>
    <property type="match status" value="1"/>
</dbReference>
<evidence type="ECO:0000256" key="4">
    <source>
        <dbReference type="ARBA" id="ARBA00022763"/>
    </source>
</evidence>
<evidence type="ECO:0000313" key="18">
    <source>
        <dbReference type="EMBL" id="RKR71157.1"/>
    </source>
</evidence>
<keyword evidence="19" id="KW-1185">Reference proteome</keyword>
<dbReference type="PROSITE" id="PS51194">
    <property type="entry name" value="HELICASE_CTER"/>
    <property type="match status" value="1"/>
</dbReference>
<comment type="function">
    <text evidence="15">Plays a critical role in recombination and DNA repair. Helps process Holliday junction intermediates to mature products by catalyzing branch migration. Has replication fork regression activity, unwinds stalled or blocked replication forks to make a HJ that can be resolved. Has a DNA unwinding activity characteristic of a DNA helicase with 3'-5' polarity.</text>
</comment>
<dbReference type="CDD" id="cd04488">
    <property type="entry name" value="RecG_wedge_OBF"/>
    <property type="match status" value="1"/>
</dbReference>
<evidence type="ECO:0000256" key="5">
    <source>
        <dbReference type="ARBA" id="ARBA00022801"/>
    </source>
</evidence>
<dbReference type="InterPro" id="IPR047112">
    <property type="entry name" value="RecG/Mfd"/>
</dbReference>
<sequence>MNSQLLDGIPLTALSGVGAAISERLSRIGINNVQDLLFHLPMRYEDRTRITPIIDLRPESYATIEGTVLVTEVQFGKRPILSTTLSDGTSKIMLKFFNFNAGMKNSLVAGARVKAFGEIKRGRYMAEIHHPEYQIIRGDQPLVLAETLTPIYSKTEGLKQASLRKLTDQALGVLANVQVPELLPDEFNPHKYSLKEALQFLHRPTPDTSIEQLENGEHPAQKRLIFEELLAHNLAMQKIRKGIQQHHAEPLTYKTDLKQRFLSTLPFKPTNAQWRVAQEIEQDLAKPFPMMRLVQGDVGSGKTLVAALAALLAIDNGKQVALMAPTEILAEQHANNFANWLKPFGIEVGWLAGKVKGKARQAQLEAIQTGQVQMIIGTHALFQDQVEFNQLALVIIDEQHRFGVHQRLSLREKGVKEDIYPHQLIMTATPIPRTLAMTVYADLDTSIIDELPPGRTPITTVAISEERRDEIVQRVYQACKNEHRQAYWVCTLIDESEVLEAQAAEAIAEDLQRALSDLRIGLVHGRMKLQEKQAIMAEFKQGNIDLLVATTVIEVGVDVPNASLMIIENSERLGLAQLHQLRGRVGRGATASHCVLMYKPPLGKISSKRLQVLRDSQDGFVIAEKDLQIRGMGEILGTKQTGMAELKIANLMRDRKMIPLVQSYAKQLINKYPDIAEQLIYRWISDNAEYSNA</sequence>
<reference evidence="18 19" key="1">
    <citation type="submission" date="2018-10" db="EMBL/GenBank/DDBJ databases">
        <title>Genomic Encyclopedia of Type Strains, Phase IV (KMG-IV): sequencing the most valuable type-strain genomes for metagenomic binning, comparative biology and taxonomic classification.</title>
        <authorList>
            <person name="Goeker M."/>
        </authorList>
    </citation>
    <scope>NUCLEOTIDE SEQUENCE [LARGE SCALE GENOMIC DNA]</scope>
    <source>
        <strain evidence="18 19">DSM 23800</strain>
    </source>
</reference>
<dbReference type="NCBIfam" id="NF008165">
    <property type="entry name" value="PRK10917.1-3"/>
    <property type="match status" value="1"/>
</dbReference>
<evidence type="ECO:0000256" key="7">
    <source>
        <dbReference type="ARBA" id="ARBA00022840"/>
    </source>
</evidence>
<evidence type="ECO:0000256" key="10">
    <source>
        <dbReference type="ARBA" id="ARBA00023204"/>
    </source>
</evidence>
<evidence type="ECO:0000259" key="17">
    <source>
        <dbReference type="PROSITE" id="PS51194"/>
    </source>
</evidence>
<evidence type="ECO:0000256" key="6">
    <source>
        <dbReference type="ARBA" id="ARBA00022806"/>
    </source>
</evidence>
<dbReference type="Pfam" id="PF00271">
    <property type="entry name" value="Helicase_C"/>
    <property type="match status" value="1"/>
</dbReference>
<dbReference type="GO" id="GO:0003677">
    <property type="term" value="F:DNA binding"/>
    <property type="evidence" value="ECO:0007669"/>
    <property type="project" value="UniProtKB-KW"/>
</dbReference>
<proteinExistence type="inferred from homology"/>
<dbReference type="FunFam" id="3.40.50.300:FF:000715">
    <property type="entry name" value="ATP-dependent DNA helicase RecG"/>
    <property type="match status" value="1"/>
</dbReference>
<dbReference type="InterPro" id="IPR014001">
    <property type="entry name" value="Helicase_ATP-bd"/>
</dbReference>
<evidence type="ECO:0000256" key="8">
    <source>
        <dbReference type="ARBA" id="ARBA00023125"/>
    </source>
</evidence>
<feature type="domain" description="Helicase C-terminal" evidence="17">
    <location>
        <begin position="482"/>
        <end position="628"/>
    </location>
</feature>
<evidence type="ECO:0000256" key="9">
    <source>
        <dbReference type="ARBA" id="ARBA00023172"/>
    </source>
</evidence>
<dbReference type="EMBL" id="RBJC01000008">
    <property type="protein sequence ID" value="RKR71157.1"/>
    <property type="molecule type" value="Genomic_DNA"/>
</dbReference>
<dbReference type="GO" id="GO:0043138">
    <property type="term" value="F:3'-5' DNA helicase activity"/>
    <property type="evidence" value="ECO:0007669"/>
    <property type="project" value="UniProtKB-EC"/>
</dbReference>
<gene>
    <name evidence="18" type="ORF">DES31_1485</name>
</gene>
<dbReference type="PANTHER" id="PTHR47964:SF1">
    <property type="entry name" value="ATP-DEPENDENT DNA HELICASE HOMOLOG RECG, CHLOROPLASTIC"/>
    <property type="match status" value="1"/>
</dbReference>
<keyword evidence="8" id="KW-0238">DNA-binding</keyword>
<dbReference type="SUPFAM" id="SSF52540">
    <property type="entry name" value="P-loop containing nucleoside triphosphate hydrolases"/>
    <property type="match status" value="2"/>
</dbReference>
<dbReference type="PROSITE" id="PS51192">
    <property type="entry name" value="HELICASE_ATP_BIND_1"/>
    <property type="match status" value="1"/>
</dbReference>
<dbReference type="Gene3D" id="2.40.50.140">
    <property type="entry name" value="Nucleic acid-binding proteins"/>
    <property type="match status" value="1"/>
</dbReference>
<dbReference type="InterPro" id="IPR004609">
    <property type="entry name" value="ATP-dep_DNA_helicase_RecG"/>
</dbReference>
<evidence type="ECO:0000256" key="3">
    <source>
        <dbReference type="ARBA" id="ARBA00022741"/>
    </source>
</evidence>
<dbReference type="Pfam" id="PF19833">
    <property type="entry name" value="RecG_dom3_C"/>
    <property type="match status" value="1"/>
</dbReference>
<keyword evidence="11" id="KW-0413">Isomerase</keyword>
<dbReference type="CDD" id="cd17992">
    <property type="entry name" value="DEXHc_RecG"/>
    <property type="match status" value="1"/>
</dbReference>
<dbReference type="PANTHER" id="PTHR47964">
    <property type="entry name" value="ATP-DEPENDENT DNA HELICASE HOMOLOG RECG, CHLOROPLASTIC"/>
    <property type="match status" value="1"/>
</dbReference>
<dbReference type="InterPro" id="IPR027417">
    <property type="entry name" value="P-loop_NTPase"/>
</dbReference>
<dbReference type="NCBIfam" id="TIGR00643">
    <property type="entry name" value="recG"/>
    <property type="match status" value="1"/>
</dbReference>
<dbReference type="NCBIfam" id="NF008168">
    <property type="entry name" value="PRK10917.2-2"/>
    <property type="match status" value="1"/>
</dbReference>
<dbReference type="SUPFAM" id="SSF50249">
    <property type="entry name" value="Nucleic acid-binding proteins"/>
    <property type="match status" value="1"/>
</dbReference>
<evidence type="ECO:0000256" key="15">
    <source>
        <dbReference type="RuleBase" id="RU363016"/>
    </source>
</evidence>
<protein>
    <recommendedName>
        <fullName evidence="2 15">ATP-dependent DNA helicase RecG</fullName>
        <ecNumber evidence="13 15">5.6.2.4</ecNumber>
    </recommendedName>
</protein>
<dbReference type="InterPro" id="IPR033454">
    <property type="entry name" value="RecG_wedge"/>
</dbReference>
<dbReference type="NCBIfam" id="NF008166">
    <property type="entry name" value="PRK10917.1-4"/>
    <property type="match status" value="1"/>
</dbReference>
<name>A0A420XFC5_9PAST</name>
<dbReference type="InterPro" id="IPR045562">
    <property type="entry name" value="RecG_dom3_C"/>
</dbReference>
<dbReference type="Pfam" id="PF00270">
    <property type="entry name" value="DEAD"/>
    <property type="match status" value="1"/>
</dbReference>
<comment type="similarity">
    <text evidence="1 15">Belongs to the helicase family. RecG subfamily.</text>
</comment>
<dbReference type="FunFam" id="3.40.50.300:FF:000391">
    <property type="entry name" value="ATP-dependent DNA helicase RecG"/>
    <property type="match status" value="1"/>
</dbReference>
<evidence type="ECO:0000256" key="11">
    <source>
        <dbReference type="ARBA" id="ARBA00023235"/>
    </source>
</evidence>
<dbReference type="Proteomes" id="UP000280099">
    <property type="component" value="Unassembled WGS sequence"/>
</dbReference>
<keyword evidence="6 15" id="KW-0347">Helicase</keyword>
<feature type="domain" description="Helicase ATP-binding" evidence="16">
    <location>
        <begin position="283"/>
        <end position="448"/>
    </location>
</feature>
<dbReference type="SMART" id="SM00487">
    <property type="entry name" value="DEXDc"/>
    <property type="match status" value="1"/>
</dbReference>
<dbReference type="RefSeq" id="WP_121123590.1">
    <property type="nucleotide sequence ID" value="NZ_CP016604.1"/>
</dbReference>
<comment type="catalytic activity">
    <reaction evidence="14 15">
        <text>ATP + H2O = ADP + phosphate + H(+)</text>
        <dbReference type="Rhea" id="RHEA:13065"/>
        <dbReference type="ChEBI" id="CHEBI:15377"/>
        <dbReference type="ChEBI" id="CHEBI:15378"/>
        <dbReference type="ChEBI" id="CHEBI:30616"/>
        <dbReference type="ChEBI" id="CHEBI:43474"/>
        <dbReference type="ChEBI" id="CHEBI:456216"/>
        <dbReference type="EC" id="5.6.2.4"/>
    </reaction>
</comment>
<dbReference type="GO" id="GO:0006310">
    <property type="term" value="P:DNA recombination"/>
    <property type="evidence" value="ECO:0007669"/>
    <property type="project" value="UniProtKB-UniRule"/>
</dbReference>
<evidence type="ECO:0000256" key="1">
    <source>
        <dbReference type="ARBA" id="ARBA00007504"/>
    </source>
</evidence>
<evidence type="ECO:0000256" key="2">
    <source>
        <dbReference type="ARBA" id="ARBA00017846"/>
    </source>
</evidence>
<dbReference type="InterPro" id="IPR012340">
    <property type="entry name" value="NA-bd_OB-fold"/>
</dbReference>
<evidence type="ECO:0000313" key="19">
    <source>
        <dbReference type="Proteomes" id="UP000280099"/>
    </source>
</evidence>
<dbReference type="SMART" id="SM00490">
    <property type="entry name" value="HELICc"/>
    <property type="match status" value="1"/>
</dbReference>
<evidence type="ECO:0000256" key="14">
    <source>
        <dbReference type="ARBA" id="ARBA00048988"/>
    </source>
</evidence>